<evidence type="ECO:0000256" key="1">
    <source>
        <dbReference type="SAM" id="MobiDB-lite"/>
    </source>
</evidence>
<protein>
    <submittedName>
        <fullName evidence="2">Uncharacterized protein</fullName>
    </submittedName>
</protein>
<organism evidence="2 3">
    <name type="scientific">Streptomyces smaragdinus</name>
    <dbReference type="NCBI Taxonomy" id="2585196"/>
    <lineage>
        <taxon>Bacteria</taxon>
        <taxon>Bacillati</taxon>
        <taxon>Actinomycetota</taxon>
        <taxon>Actinomycetes</taxon>
        <taxon>Kitasatosporales</taxon>
        <taxon>Streptomycetaceae</taxon>
        <taxon>Streptomyces</taxon>
    </lineage>
</organism>
<name>A0A7K0CQ54_9ACTN</name>
<accession>A0A7K0CQ54</accession>
<comment type="caution">
    <text evidence="2">The sequence shown here is derived from an EMBL/GenBank/DDBJ whole genome shotgun (WGS) entry which is preliminary data.</text>
</comment>
<gene>
    <name evidence="2" type="ORF">SRB5_57730</name>
</gene>
<dbReference type="Proteomes" id="UP000466345">
    <property type="component" value="Unassembled WGS sequence"/>
</dbReference>
<dbReference type="EMBL" id="WEGJ01000036">
    <property type="protein sequence ID" value="MQY15589.1"/>
    <property type="molecule type" value="Genomic_DNA"/>
</dbReference>
<reference evidence="2 3" key="1">
    <citation type="submission" date="2019-10" db="EMBL/GenBank/DDBJ databases">
        <title>Streptomyces smaragdinus sp. nov. and Streptomyces fabii sp. nov., isolated from the gut of fungus growing-termite Macrotermes natalensis.</title>
        <authorList>
            <person name="Schwitalla J."/>
            <person name="Benndorf R."/>
            <person name="Martin K."/>
            <person name="De Beer W."/>
            <person name="Kaster A.-K."/>
            <person name="Vollmers J."/>
            <person name="Poulsen M."/>
            <person name="Beemelmanns C."/>
        </authorList>
    </citation>
    <scope>NUCLEOTIDE SEQUENCE [LARGE SCALE GENOMIC DNA]</scope>
    <source>
        <strain evidence="2 3">RB5</strain>
    </source>
</reference>
<feature type="region of interest" description="Disordered" evidence="1">
    <location>
        <begin position="1"/>
        <end position="37"/>
    </location>
</feature>
<dbReference type="AlphaFoldDB" id="A0A7K0CQ54"/>
<keyword evidence="3" id="KW-1185">Reference proteome</keyword>
<evidence type="ECO:0000313" key="2">
    <source>
        <dbReference type="EMBL" id="MQY15589.1"/>
    </source>
</evidence>
<sequence>MVASDQADGAGEAAGREPWGACDAGDSEALGPARADR</sequence>
<evidence type="ECO:0000313" key="3">
    <source>
        <dbReference type="Proteomes" id="UP000466345"/>
    </source>
</evidence>
<proteinExistence type="predicted"/>